<evidence type="ECO:0000256" key="3">
    <source>
        <dbReference type="ARBA" id="ARBA00022643"/>
    </source>
</evidence>
<dbReference type="SUPFAM" id="SSF63380">
    <property type="entry name" value="Riboflavin synthase domain-like"/>
    <property type="match status" value="1"/>
</dbReference>
<dbReference type="InterPro" id="IPR017927">
    <property type="entry name" value="FAD-bd_FR_type"/>
</dbReference>
<keyword evidence="2" id="KW-0285">Flavoprotein</keyword>
<dbReference type="Proteomes" id="UP000185895">
    <property type="component" value="Unassembled WGS sequence"/>
</dbReference>
<evidence type="ECO:0000259" key="9">
    <source>
        <dbReference type="PROSITE" id="PS51085"/>
    </source>
</evidence>
<evidence type="ECO:0000256" key="6">
    <source>
        <dbReference type="ARBA" id="ARBA00023002"/>
    </source>
</evidence>
<dbReference type="InterPro" id="IPR006058">
    <property type="entry name" value="2Fe2S_fd_BS"/>
</dbReference>
<dbReference type="AlphaFoldDB" id="A0A1E7REM0"/>
<evidence type="ECO:0000256" key="7">
    <source>
        <dbReference type="ARBA" id="ARBA00023004"/>
    </source>
</evidence>
<evidence type="ECO:0000256" key="8">
    <source>
        <dbReference type="ARBA" id="ARBA00023014"/>
    </source>
</evidence>
<dbReference type="CDD" id="cd00207">
    <property type="entry name" value="fer2"/>
    <property type="match status" value="1"/>
</dbReference>
<dbReference type="RefSeq" id="WP_070068808.1">
    <property type="nucleotide sequence ID" value="NZ_MKKK01000004.1"/>
</dbReference>
<dbReference type="InterPro" id="IPR012675">
    <property type="entry name" value="Beta-grasp_dom_sf"/>
</dbReference>
<dbReference type="PANTHER" id="PTHR30212">
    <property type="entry name" value="PROTEIN YIIM"/>
    <property type="match status" value="1"/>
</dbReference>
<evidence type="ECO:0000259" key="10">
    <source>
        <dbReference type="PROSITE" id="PS51384"/>
    </source>
</evidence>
<keyword evidence="4" id="KW-0001">2Fe-2S</keyword>
<name>A0A1E7REM0_9GAMM</name>
<dbReference type="CDD" id="cd06185">
    <property type="entry name" value="PDR_like"/>
    <property type="match status" value="1"/>
</dbReference>
<dbReference type="STRING" id="1262585.BJI46_08290"/>
<evidence type="ECO:0000256" key="5">
    <source>
        <dbReference type="ARBA" id="ARBA00022723"/>
    </source>
</evidence>
<dbReference type="Gene3D" id="3.40.50.80">
    <property type="entry name" value="Nucleotide-binding domain of ferredoxin-NADP reductase (FNR) module"/>
    <property type="match status" value="1"/>
</dbReference>
<keyword evidence="12" id="KW-1185">Reference proteome</keyword>
<dbReference type="OrthoDB" id="9801223at2"/>
<protein>
    <submittedName>
        <fullName evidence="11">Ferredoxin</fullName>
    </submittedName>
</protein>
<dbReference type="SUPFAM" id="SSF52343">
    <property type="entry name" value="Ferredoxin reductase-like, C-terminal NADP-linked domain"/>
    <property type="match status" value="1"/>
</dbReference>
<evidence type="ECO:0000256" key="4">
    <source>
        <dbReference type="ARBA" id="ARBA00022714"/>
    </source>
</evidence>
<dbReference type="Pfam" id="PF22290">
    <property type="entry name" value="DmmA-like_N"/>
    <property type="match status" value="1"/>
</dbReference>
<dbReference type="PROSITE" id="PS51384">
    <property type="entry name" value="FAD_FR"/>
    <property type="match status" value="1"/>
</dbReference>
<comment type="cofactor">
    <cofactor evidence="1">
        <name>FMN</name>
        <dbReference type="ChEBI" id="CHEBI:58210"/>
    </cofactor>
</comment>
<keyword evidence="5" id="KW-0479">Metal-binding</keyword>
<evidence type="ECO:0000313" key="11">
    <source>
        <dbReference type="EMBL" id="OEY97743.1"/>
    </source>
</evidence>
<dbReference type="InterPro" id="IPR001041">
    <property type="entry name" value="2Fe-2S_ferredoxin-type"/>
</dbReference>
<dbReference type="InterPro" id="IPR054582">
    <property type="entry name" value="DmmA-like_N"/>
</dbReference>
<dbReference type="GO" id="GO:0016491">
    <property type="term" value="F:oxidoreductase activity"/>
    <property type="evidence" value="ECO:0007669"/>
    <property type="project" value="UniProtKB-KW"/>
</dbReference>
<dbReference type="EMBL" id="MKKK01000004">
    <property type="protein sequence ID" value="OEY97743.1"/>
    <property type="molecule type" value="Genomic_DNA"/>
</dbReference>
<evidence type="ECO:0000313" key="12">
    <source>
        <dbReference type="Proteomes" id="UP000185895"/>
    </source>
</evidence>
<feature type="domain" description="FAD-binding FR-type" evidence="10">
    <location>
        <begin position="2"/>
        <end position="106"/>
    </location>
</feature>
<evidence type="ECO:0000256" key="1">
    <source>
        <dbReference type="ARBA" id="ARBA00001917"/>
    </source>
</evidence>
<proteinExistence type="predicted"/>
<dbReference type="PROSITE" id="PS51085">
    <property type="entry name" value="2FE2S_FER_2"/>
    <property type="match status" value="1"/>
</dbReference>
<dbReference type="PANTHER" id="PTHR30212:SF2">
    <property type="entry name" value="PROTEIN YIIM"/>
    <property type="match status" value="1"/>
</dbReference>
<reference evidence="11 12" key="1">
    <citation type="submission" date="2016-09" db="EMBL/GenBank/DDBJ databases">
        <authorList>
            <person name="Capua I."/>
            <person name="De Benedictis P."/>
            <person name="Joannis T."/>
            <person name="Lombin L.H."/>
            <person name="Cattoli G."/>
        </authorList>
    </citation>
    <scope>NUCLEOTIDE SEQUENCE [LARGE SCALE GENOMIC DNA]</scope>
    <source>
        <strain evidence="11 12">ANC 4671</strain>
    </source>
</reference>
<sequence>MNNLMPVRIGDVKQITPIIREFTFESLNQALLPFSSGSHIVVNMPLKDRTIRNAYSLMSDPLESHQYQIAVRLQENSRGGSRYLHEQAKVGDILQVSPPLNLFSLHSRAKHHIFIAGGIGITPFISHIKYLLHIGGSFELHFACRDQLSNAYEQLLTSLFQDQIHIYSERTRQRLNLKQLFSRQPLNSHVYVCGPDRLIEGVQQSATALGWCQSRIHWEAFTSPAPGIAFDVNLLKSQKKIHVASEFSLLEALENHGIDVPNLCRGGVCGQCAVKYHHGEVDHQDHFLSEQEKQHLLMPCVSRTKHGCSIDIDL</sequence>
<organism evidence="11 12">
    <name type="scientific">Acinetobacter qingfengensis</name>
    <dbReference type="NCBI Taxonomy" id="1262585"/>
    <lineage>
        <taxon>Bacteria</taxon>
        <taxon>Pseudomonadati</taxon>
        <taxon>Pseudomonadota</taxon>
        <taxon>Gammaproteobacteria</taxon>
        <taxon>Moraxellales</taxon>
        <taxon>Moraxellaceae</taxon>
        <taxon>Acinetobacter</taxon>
    </lineage>
</organism>
<evidence type="ECO:0000256" key="2">
    <source>
        <dbReference type="ARBA" id="ARBA00022630"/>
    </source>
</evidence>
<dbReference type="Pfam" id="PF00111">
    <property type="entry name" value="Fer2"/>
    <property type="match status" value="1"/>
</dbReference>
<keyword evidence="6" id="KW-0560">Oxidoreductase</keyword>
<feature type="domain" description="2Fe-2S ferredoxin-type" evidence="9">
    <location>
        <begin position="230"/>
        <end position="314"/>
    </location>
</feature>
<dbReference type="InterPro" id="IPR017938">
    <property type="entry name" value="Riboflavin_synthase-like_b-brl"/>
</dbReference>
<dbReference type="Gene3D" id="2.40.30.10">
    <property type="entry name" value="Translation factors"/>
    <property type="match status" value="1"/>
</dbReference>
<keyword evidence="7" id="KW-0408">Iron</keyword>
<dbReference type="Gene3D" id="3.10.20.30">
    <property type="match status" value="1"/>
</dbReference>
<comment type="caution">
    <text evidence="11">The sequence shown here is derived from an EMBL/GenBank/DDBJ whole genome shotgun (WGS) entry which is preliminary data.</text>
</comment>
<keyword evidence="8" id="KW-0411">Iron-sulfur</keyword>
<dbReference type="InterPro" id="IPR039261">
    <property type="entry name" value="FNR_nucleotide-bd"/>
</dbReference>
<dbReference type="GO" id="GO:0046872">
    <property type="term" value="F:metal ion binding"/>
    <property type="evidence" value="ECO:0007669"/>
    <property type="project" value="UniProtKB-KW"/>
</dbReference>
<gene>
    <name evidence="11" type="ORF">BJI46_08290</name>
</gene>
<dbReference type="InterPro" id="IPR036010">
    <property type="entry name" value="2Fe-2S_ferredoxin-like_sf"/>
</dbReference>
<accession>A0A1E7REM0</accession>
<dbReference type="PROSITE" id="PS00197">
    <property type="entry name" value="2FE2S_FER_1"/>
    <property type="match status" value="1"/>
</dbReference>
<dbReference type="GO" id="GO:0051537">
    <property type="term" value="F:2 iron, 2 sulfur cluster binding"/>
    <property type="evidence" value="ECO:0007669"/>
    <property type="project" value="UniProtKB-KW"/>
</dbReference>
<dbReference type="PRINTS" id="PR00409">
    <property type="entry name" value="PHDIOXRDTASE"/>
</dbReference>
<dbReference type="SUPFAM" id="SSF54292">
    <property type="entry name" value="2Fe-2S ferredoxin-like"/>
    <property type="match status" value="1"/>
</dbReference>
<dbReference type="InterPro" id="IPR052353">
    <property type="entry name" value="Benzoxazolinone_Detox_Enz"/>
</dbReference>
<keyword evidence="3" id="KW-0288">FMN</keyword>